<reference evidence="6 7" key="1">
    <citation type="journal article" date="2009" name="Proc. Natl. Acad. Sci. U.S.A.">
        <title>The genomic basis of trophic strategy in marine bacteria.</title>
        <authorList>
            <person name="Lauro F.M."/>
            <person name="McDougald D."/>
            <person name="Thomas T."/>
            <person name="Williams T.J."/>
            <person name="Egan S."/>
            <person name="Rice S."/>
            <person name="DeMaere M.Z."/>
            <person name="Ting L."/>
            <person name="Ertan H."/>
            <person name="Johnson J."/>
            <person name="Ferriera S."/>
            <person name="Lapidus A."/>
            <person name="Anderson I."/>
            <person name="Kyrpides N."/>
            <person name="Munk A.C."/>
            <person name="Detter C."/>
            <person name="Han C.S."/>
            <person name="Brown M.V."/>
            <person name="Robb F.T."/>
            <person name="Kjelleberg S."/>
            <person name="Cavicchioli R."/>
        </authorList>
    </citation>
    <scope>NUCLEOTIDE SEQUENCE [LARGE SCALE GENOMIC DNA]</scope>
    <source>
        <strain evidence="6 7">S14</strain>
    </source>
</reference>
<feature type="domain" description="HTH tetR-type" evidence="5">
    <location>
        <begin position="13"/>
        <end position="72"/>
    </location>
</feature>
<evidence type="ECO:0000256" key="1">
    <source>
        <dbReference type="ARBA" id="ARBA00023015"/>
    </source>
</evidence>
<dbReference type="PANTHER" id="PTHR30055">
    <property type="entry name" value="HTH-TYPE TRANSCRIPTIONAL REGULATOR RUTR"/>
    <property type="match status" value="1"/>
</dbReference>
<dbReference type="InterPro" id="IPR036271">
    <property type="entry name" value="Tet_transcr_reg_TetR-rel_C_sf"/>
</dbReference>
<dbReference type="FunFam" id="1.10.10.60:FF:000141">
    <property type="entry name" value="TetR family transcriptional regulator"/>
    <property type="match status" value="1"/>
</dbReference>
<dbReference type="GO" id="GO:0000976">
    <property type="term" value="F:transcription cis-regulatory region binding"/>
    <property type="evidence" value="ECO:0007669"/>
    <property type="project" value="TreeGrafter"/>
</dbReference>
<dbReference type="InterPro" id="IPR039536">
    <property type="entry name" value="TetR_C_Proteobacteria"/>
</dbReference>
<dbReference type="AlphaFoldDB" id="Q1ZQ80"/>
<dbReference type="PANTHER" id="PTHR30055:SF146">
    <property type="entry name" value="HTH-TYPE TRANSCRIPTIONAL DUAL REGULATOR CECR"/>
    <property type="match status" value="1"/>
</dbReference>
<dbReference type="InterPro" id="IPR009057">
    <property type="entry name" value="Homeodomain-like_sf"/>
</dbReference>
<evidence type="ECO:0000259" key="5">
    <source>
        <dbReference type="PROSITE" id="PS50977"/>
    </source>
</evidence>
<feature type="DNA-binding region" description="H-T-H motif" evidence="4">
    <location>
        <begin position="35"/>
        <end position="54"/>
    </location>
</feature>
<evidence type="ECO:0000256" key="3">
    <source>
        <dbReference type="ARBA" id="ARBA00023163"/>
    </source>
</evidence>
<organism evidence="6 7">
    <name type="scientific">Photobacterium angustum (strain S14 / CCUG 15956)</name>
    <name type="common">Vibrio sp. (strain S14 / CCUG 15956)</name>
    <dbReference type="NCBI Taxonomy" id="314292"/>
    <lineage>
        <taxon>Bacteria</taxon>
        <taxon>Pseudomonadati</taxon>
        <taxon>Pseudomonadota</taxon>
        <taxon>Gammaproteobacteria</taxon>
        <taxon>Vibrionales</taxon>
        <taxon>Vibrionaceae</taxon>
        <taxon>Photobacterium</taxon>
    </lineage>
</organism>
<evidence type="ECO:0000313" key="6">
    <source>
        <dbReference type="EMBL" id="EAS64417.1"/>
    </source>
</evidence>
<dbReference type="HOGENOM" id="CLU_069356_27_0_6"/>
<sequence length="208" mass="23271">MLVGGKLLTARSQLKKQQILDAATELFTQHGYAISMDSIALAANVSKQTVYAHFKTKDDLFETCIRAKCMESQMDKLPLDDGRKPRDVLCDFAKRFQTILRTEEAILTYRTAIRQLESHPDLAKVFVSAGPETTIEMLAQYLSVQQQQGVLSFSISASDAAMQLLLMLHGRMVFLAQLGQPCDMTEQENDAYIESCVDLFMTGYAAEK</sequence>
<dbReference type="InterPro" id="IPR050109">
    <property type="entry name" value="HTH-type_TetR-like_transc_reg"/>
</dbReference>
<accession>Q1ZQ80</accession>
<dbReference type="GO" id="GO:0003700">
    <property type="term" value="F:DNA-binding transcription factor activity"/>
    <property type="evidence" value="ECO:0007669"/>
    <property type="project" value="TreeGrafter"/>
</dbReference>
<evidence type="ECO:0000313" key="7">
    <source>
        <dbReference type="Proteomes" id="UP000001603"/>
    </source>
</evidence>
<name>Q1ZQ80_PHOAS</name>
<dbReference type="SUPFAM" id="SSF48498">
    <property type="entry name" value="Tetracyclin repressor-like, C-terminal domain"/>
    <property type="match status" value="1"/>
</dbReference>
<proteinExistence type="predicted"/>
<dbReference type="PROSITE" id="PS50977">
    <property type="entry name" value="HTH_TETR_2"/>
    <property type="match status" value="1"/>
</dbReference>
<dbReference type="PRINTS" id="PR00455">
    <property type="entry name" value="HTHTETR"/>
</dbReference>
<dbReference type="InterPro" id="IPR001647">
    <property type="entry name" value="HTH_TetR"/>
</dbReference>
<protein>
    <submittedName>
        <fullName evidence="6">Hypothetical transcriptional regulator, TetR family protein</fullName>
    </submittedName>
</protein>
<dbReference type="SUPFAM" id="SSF46689">
    <property type="entry name" value="Homeodomain-like"/>
    <property type="match status" value="1"/>
</dbReference>
<keyword evidence="3" id="KW-0804">Transcription</keyword>
<gene>
    <name evidence="6" type="ORF">VAS14_01826</name>
</gene>
<comment type="caution">
    <text evidence="6">The sequence shown here is derived from an EMBL/GenBank/DDBJ whole genome shotgun (WGS) entry which is preliminary data.</text>
</comment>
<dbReference type="Pfam" id="PF14246">
    <property type="entry name" value="TetR_C_7"/>
    <property type="match status" value="1"/>
</dbReference>
<dbReference type="Gene3D" id="1.10.357.10">
    <property type="entry name" value="Tetracycline Repressor, domain 2"/>
    <property type="match status" value="1"/>
</dbReference>
<keyword evidence="2 4" id="KW-0238">DNA-binding</keyword>
<dbReference type="eggNOG" id="COG1309">
    <property type="taxonomic scope" value="Bacteria"/>
</dbReference>
<dbReference type="Proteomes" id="UP000001603">
    <property type="component" value="Unassembled WGS sequence"/>
</dbReference>
<dbReference type="EMBL" id="AAOJ01000003">
    <property type="protein sequence ID" value="EAS64417.1"/>
    <property type="molecule type" value="Genomic_DNA"/>
</dbReference>
<dbReference type="Gene3D" id="1.10.10.60">
    <property type="entry name" value="Homeodomain-like"/>
    <property type="match status" value="1"/>
</dbReference>
<evidence type="ECO:0000256" key="2">
    <source>
        <dbReference type="ARBA" id="ARBA00023125"/>
    </source>
</evidence>
<dbReference type="Pfam" id="PF00440">
    <property type="entry name" value="TetR_N"/>
    <property type="match status" value="1"/>
</dbReference>
<evidence type="ECO:0000256" key="4">
    <source>
        <dbReference type="PROSITE-ProRule" id="PRU00335"/>
    </source>
</evidence>
<keyword evidence="1" id="KW-0805">Transcription regulation</keyword>